<dbReference type="InterPro" id="IPR000700">
    <property type="entry name" value="PAS-assoc_C"/>
</dbReference>
<dbReference type="SMART" id="SM00304">
    <property type="entry name" value="HAMP"/>
    <property type="match status" value="1"/>
</dbReference>
<gene>
    <name evidence="7" type="ORF">DEQ80_08415</name>
</gene>
<dbReference type="InterPro" id="IPR013656">
    <property type="entry name" value="PAS_4"/>
</dbReference>
<dbReference type="CDD" id="cd00130">
    <property type="entry name" value="PAS"/>
    <property type="match status" value="1"/>
</dbReference>
<accession>A0A3D1JHZ5</accession>
<evidence type="ECO:0000313" key="8">
    <source>
        <dbReference type="Proteomes" id="UP000264141"/>
    </source>
</evidence>
<dbReference type="GO" id="GO:0016791">
    <property type="term" value="F:phosphatase activity"/>
    <property type="evidence" value="ECO:0007669"/>
    <property type="project" value="TreeGrafter"/>
</dbReference>
<keyword evidence="3" id="KW-0812">Transmembrane</keyword>
<organism evidence="7 8">
    <name type="scientific">Anaerolinea thermolimosa</name>
    <dbReference type="NCBI Taxonomy" id="229919"/>
    <lineage>
        <taxon>Bacteria</taxon>
        <taxon>Bacillati</taxon>
        <taxon>Chloroflexota</taxon>
        <taxon>Anaerolineae</taxon>
        <taxon>Anaerolineales</taxon>
        <taxon>Anaerolineaceae</taxon>
        <taxon>Anaerolinea</taxon>
    </lineage>
</organism>
<protein>
    <submittedName>
        <fullName evidence="7">PAS domain S-box protein</fullName>
    </submittedName>
</protein>
<reference evidence="7 8" key="1">
    <citation type="journal article" date="2018" name="Nat. Biotechnol.">
        <title>A standardized bacterial taxonomy based on genome phylogeny substantially revises the tree of life.</title>
        <authorList>
            <person name="Parks D.H."/>
            <person name="Chuvochina M."/>
            <person name="Waite D.W."/>
            <person name="Rinke C."/>
            <person name="Skarshewski A."/>
            <person name="Chaumeil P.A."/>
            <person name="Hugenholtz P."/>
        </authorList>
    </citation>
    <scope>NUCLEOTIDE SEQUENCE [LARGE SCALE GENOMIC DNA]</scope>
    <source>
        <strain evidence="7">UBA8781</strain>
    </source>
</reference>
<evidence type="ECO:0000256" key="1">
    <source>
        <dbReference type="ARBA" id="ARBA00022801"/>
    </source>
</evidence>
<feature type="transmembrane region" description="Helical" evidence="3">
    <location>
        <begin position="35"/>
        <end position="56"/>
    </location>
</feature>
<dbReference type="SMART" id="SM00091">
    <property type="entry name" value="PAS"/>
    <property type="match status" value="1"/>
</dbReference>
<dbReference type="EMBL" id="DPBP01000033">
    <property type="protein sequence ID" value="HCE17867.1"/>
    <property type="molecule type" value="Genomic_DNA"/>
</dbReference>
<dbReference type="PROSITE" id="PS50885">
    <property type="entry name" value="HAMP"/>
    <property type="match status" value="1"/>
</dbReference>
<dbReference type="SUPFAM" id="SSF158472">
    <property type="entry name" value="HAMP domain-like"/>
    <property type="match status" value="1"/>
</dbReference>
<dbReference type="PANTHER" id="PTHR43156">
    <property type="entry name" value="STAGE II SPORULATION PROTEIN E-RELATED"/>
    <property type="match status" value="1"/>
</dbReference>
<evidence type="ECO:0000259" key="4">
    <source>
        <dbReference type="PROSITE" id="PS50112"/>
    </source>
</evidence>
<feature type="domain" description="PAC" evidence="5">
    <location>
        <begin position="999"/>
        <end position="1051"/>
    </location>
</feature>
<dbReference type="Proteomes" id="UP000264141">
    <property type="component" value="Unassembled WGS sequence"/>
</dbReference>
<evidence type="ECO:0000256" key="3">
    <source>
        <dbReference type="SAM" id="Phobius"/>
    </source>
</evidence>
<dbReference type="OrthoDB" id="137028at2"/>
<keyword evidence="3" id="KW-1133">Transmembrane helix</keyword>
<evidence type="ECO:0000256" key="2">
    <source>
        <dbReference type="SAM" id="MobiDB-lite"/>
    </source>
</evidence>
<feature type="region of interest" description="Disordered" evidence="2">
    <location>
        <begin position="1427"/>
        <end position="1451"/>
    </location>
</feature>
<comment type="caution">
    <text evidence="7">The sequence shown here is derived from an EMBL/GenBank/DDBJ whole genome shotgun (WGS) entry which is preliminary data.</text>
</comment>
<proteinExistence type="predicted"/>
<feature type="domain" description="HAMP" evidence="6">
    <location>
        <begin position="353"/>
        <end position="405"/>
    </location>
</feature>
<dbReference type="Gene3D" id="3.30.450.20">
    <property type="entry name" value="PAS domain"/>
    <property type="match status" value="1"/>
</dbReference>
<dbReference type="InterPro" id="IPR003660">
    <property type="entry name" value="HAMP_dom"/>
</dbReference>
<sequence length="1451" mass="160443">MSVQNTQDRKSKPSRFRPFYRLIRFLREDSLQKSVLVAIIIVALIPVGLVGAVSYYRTRAQIESLVANQLSQISNNSSRQIESFTQTRQDTLQRLIKDPAFTTTFETSLNPFVSRSEATTAVFALRNLLFTTAQGTSVSEPIFSQLFILDESGTVVASSDSQFIYDNFGTAKVTHPAIKPLIGQTRSTVAFNPFRSTRDGLVLISTQVVVTPNLNHTYTLIGVSPTLVFYRVLEQAVAFLPGARAFYRNPAGEVFTTAENNTLVALPALPSFEEAVAPYVDGTATKQPFTFSSYDAQEVLAYVQNIPALSLSLVLQVPTSELFGQVPLLDRSILTILLVMLIALATITYVGTNRVIEPLLQLSHIAEKYAEGNFQDRIQIKRKDEIGQLATSMNKMAEELAVLYSNLEGQVEQRTSQLRVASEVAQIVTSSSRLEDILLKTVNLVTERFNLYSTAIFLTDEVHRSLVLREMYGTTGRDFKREHTRFSLDSNTPAGWAATHNRPRYLPDVRSDPTYPTDKELPYCRSMIAIPITVGTEVLGVMEVYSAQVDGLDVDLQFVIQTIANQVAGAIQNTRLLESTQVNLEETAQLYRLTRLVTSAETEQDATNQVINGIAQLQHVTALLSVTESDYTIQALYDPRTRKLELDLSSIKIPVSKSYEIVARGEPVYIEDFTRPSEFHNILSFFLRRGCRSAVILPCMRTGKPVQLLVVGFYEGEKVTQASIQPYTNLAEVISATLDKFNVLQTLQHRLAELQVLANFSRATSAETNLQQLYRTLHQLVTETLGEDLGFILALVNPDQQIIEFPYAYENLQKLDLEPIPVGSGLTSLVIENRKPLLLTNETERRALELGAHIVGRPAKSWLGVPLIAGGLLIGALVIQDQDQEQRFDENDLNLLMTLAPQIATAIRNAQLVEELHAALATFEQERIWLNSWFENSPDAIIVKDEHGAYQRVSASFARMFGLKPEDLTGKTDFDLFTQEEASSAYEIEQTVFASNQPRLGDVEQVMHDGTPRWDLVSRIPVLNFAGEATGLLVIRRNITEMVRAETVARERAEQIRTTAEIARDAAGILDLDELLGKAVNLIRERFGFYHASVFLLDSLSEYAVLRESTGEAGRQMKINQHRLAVGSRSIVGQATALGQAVIAHDVTTDPNHHPNPLLPNTRAELALPLIFAGKVIGALDVQSEQPNAFAPEDIEILGILADQLAATIHNAELFAAAQSMLGKHRLLHQINLAASTASDLRESLEKSVAGLQIAKVADRTGIWLLNRHNELELAAFTGYLTSMPALRIPLGEGPVGMAAAERRPVRINNAVLATDVNPEEAARSLLALPVLFGEELIGVLSLESKQPSAFDENDQDIMVALANNIGAIIANWRLVEQIRRQVERQQTLFEITSKIRRSVDIPTILQTSVQEIGRALPVKKAQIALVPPGSSSVTPDSPAKNGSNGHKETP</sequence>
<dbReference type="CDD" id="cd06225">
    <property type="entry name" value="HAMP"/>
    <property type="match status" value="1"/>
</dbReference>
<dbReference type="PROSITE" id="PS50112">
    <property type="entry name" value="PAS"/>
    <property type="match status" value="1"/>
</dbReference>
<dbReference type="SMART" id="SM00065">
    <property type="entry name" value="GAF"/>
    <property type="match status" value="4"/>
</dbReference>
<dbReference type="InterPro" id="IPR003018">
    <property type="entry name" value="GAF"/>
</dbReference>
<dbReference type="InterPro" id="IPR000014">
    <property type="entry name" value="PAS"/>
</dbReference>
<evidence type="ECO:0000313" key="7">
    <source>
        <dbReference type="EMBL" id="HCE17867.1"/>
    </source>
</evidence>
<dbReference type="InterPro" id="IPR052016">
    <property type="entry name" value="Bact_Sigma-Reg"/>
</dbReference>
<dbReference type="Gene3D" id="6.10.340.10">
    <property type="match status" value="1"/>
</dbReference>
<feature type="compositionally biased region" description="Polar residues" evidence="2">
    <location>
        <begin position="1430"/>
        <end position="1445"/>
    </location>
</feature>
<dbReference type="GO" id="GO:0007165">
    <property type="term" value="P:signal transduction"/>
    <property type="evidence" value="ECO:0007669"/>
    <property type="project" value="InterPro"/>
</dbReference>
<keyword evidence="3" id="KW-0472">Membrane</keyword>
<dbReference type="GO" id="GO:0016020">
    <property type="term" value="C:membrane"/>
    <property type="evidence" value="ECO:0007669"/>
    <property type="project" value="InterPro"/>
</dbReference>
<dbReference type="STRING" id="229919.GCA_001050195_01113"/>
<evidence type="ECO:0000259" key="6">
    <source>
        <dbReference type="PROSITE" id="PS50885"/>
    </source>
</evidence>
<dbReference type="Gene3D" id="3.30.450.40">
    <property type="match status" value="6"/>
</dbReference>
<feature type="domain" description="PAS" evidence="4">
    <location>
        <begin position="934"/>
        <end position="996"/>
    </location>
</feature>
<dbReference type="InterPro" id="IPR029016">
    <property type="entry name" value="GAF-like_dom_sf"/>
</dbReference>
<dbReference type="InterPro" id="IPR035965">
    <property type="entry name" value="PAS-like_dom_sf"/>
</dbReference>
<dbReference type="Pfam" id="PF13185">
    <property type="entry name" value="GAF_2"/>
    <property type="match status" value="4"/>
</dbReference>
<name>A0A3D1JHZ5_9CHLR</name>
<keyword evidence="1" id="KW-0378">Hydrolase</keyword>
<dbReference type="PANTHER" id="PTHR43156:SF2">
    <property type="entry name" value="STAGE II SPORULATION PROTEIN E"/>
    <property type="match status" value="1"/>
</dbReference>
<evidence type="ECO:0000259" key="5">
    <source>
        <dbReference type="PROSITE" id="PS50113"/>
    </source>
</evidence>
<dbReference type="NCBIfam" id="TIGR00229">
    <property type="entry name" value="sensory_box"/>
    <property type="match status" value="1"/>
</dbReference>
<dbReference type="RefSeq" id="WP_062190636.1">
    <property type="nucleotide sequence ID" value="NZ_DF967965.1"/>
</dbReference>
<dbReference type="Pfam" id="PF08448">
    <property type="entry name" value="PAS_4"/>
    <property type="match status" value="1"/>
</dbReference>
<dbReference type="SUPFAM" id="SSF55785">
    <property type="entry name" value="PYP-like sensor domain (PAS domain)"/>
    <property type="match status" value="1"/>
</dbReference>
<dbReference type="Pfam" id="PF00672">
    <property type="entry name" value="HAMP"/>
    <property type="match status" value="1"/>
</dbReference>
<dbReference type="SUPFAM" id="SSF55781">
    <property type="entry name" value="GAF domain-like"/>
    <property type="match status" value="6"/>
</dbReference>
<dbReference type="PROSITE" id="PS50113">
    <property type="entry name" value="PAC"/>
    <property type="match status" value="1"/>
</dbReference>